<feature type="region of interest" description="Disordered" evidence="1">
    <location>
        <begin position="1"/>
        <end position="93"/>
    </location>
</feature>
<proteinExistence type="predicted"/>
<dbReference type="Proteomes" id="UP000322234">
    <property type="component" value="Unassembled WGS sequence"/>
</dbReference>
<name>A0A6B0REB0_9CETA</name>
<organism evidence="2 3">
    <name type="scientific">Bos mutus</name>
    <name type="common">wild yak</name>
    <dbReference type="NCBI Taxonomy" id="72004"/>
    <lineage>
        <taxon>Eukaryota</taxon>
        <taxon>Metazoa</taxon>
        <taxon>Chordata</taxon>
        <taxon>Craniata</taxon>
        <taxon>Vertebrata</taxon>
        <taxon>Euteleostomi</taxon>
        <taxon>Mammalia</taxon>
        <taxon>Eutheria</taxon>
        <taxon>Laurasiatheria</taxon>
        <taxon>Artiodactyla</taxon>
        <taxon>Ruminantia</taxon>
        <taxon>Pecora</taxon>
        <taxon>Bovidae</taxon>
        <taxon>Bovinae</taxon>
        <taxon>Bos</taxon>
    </lineage>
</organism>
<dbReference type="EMBL" id="VBQZ03000037">
    <property type="protein sequence ID" value="MXQ87371.1"/>
    <property type="molecule type" value="Genomic_DNA"/>
</dbReference>
<accession>A0A6B0REB0</accession>
<feature type="compositionally biased region" description="Basic and acidic residues" evidence="1">
    <location>
        <begin position="47"/>
        <end position="64"/>
    </location>
</feature>
<dbReference type="AlphaFoldDB" id="A0A6B0REB0"/>
<evidence type="ECO:0000256" key="1">
    <source>
        <dbReference type="SAM" id="MobiDB-lite"/>
    </source>
</evidence>
<gene>
    <name evidence="2" type="ORF">E5288_WYG001549</name>
</gene>
<protein>
    <submittedName>
        <fullName evidence="2">Uncharacterized protein</fullName>
    </submittedName>
</protein>
<reference evidence="2" key="1">
    <citation type="submission" date="2019-10" db="EMBL/GenBank/DDBJ databases">
        <title>The sequence and de novo assembly of the wild yak genome.</title>
        <authorList>
            <person name="Liu Y."/>
        </authorList>
    </citation>
    <scope>NUCLEOTIDE SEQUENCE [LARGE SCALE GENOMIC DNA]</scope>
    <source>
        <strain evidence="2">WY2019</strain>
    </source>
</reference>
<feature type="compositionally biased region" description="Polar residues" evidence="1">
    <location>
        <begin position="1"/>
        <end position="14"/>
    </location>
</feature>
<evidence type="ECO:0000313" key="3">
    <source>
        <dbReference type="Proteomes" id="UP000322234"/>
    </source>
</evidence>
<comment type="caution">
    <text evidence="2">The sequence shown here is derived from an EMBL/GenBank/DDBJ whole genome shotgun (WGS) entry which is preliminary data.</text>
</comment>
<keyword evidence="3" id="KW-1185">Reference proteome</keyword>
<sequence length="121" mass="12986">METPCQSLAGSANQDCDRSAQAISAPPCSRQRPPFSGGLRSILQNLEEEKTGQWMGEKDRRESSRSLSLPPPALLLSLPCNPPPPPPARGGDVAEIHFGARRCLGQEASRGQRGLGQNEIL</sequence>
<evidence type="ECO:0000313" key="2">
    <source>
        <dbReference type="EMBL" id="MXQ87371.1"/>
    </source>
</evidence>